<feature type="non-terminal residue" evidence="2">
    <location>
        <position position="288"/>
    </location>
</feature>
<feature type="transmembrane region" description="Helical" evidence="1">
    <location>
        <begin position="112"/>
        <end position="130"/>
    </location>
</feature>
<name>A0A0P9CRM7_9CHLR</name>
<keyword evidence="1" id="KW-0812">Transmembrane</keyword>
<keyword evidence="1" id="KW-0472">Membrane</keyword>
<evidence type="ECO:0000313" key="3">
    <source>
        <dbReference type="Proteomes" id="UP000050509"/>
    </source>
</evidence>
<evidence type="ECO:0000313" key="2">
    <source>
        <dbReference type="EMBL" id="KPV48318.1"/>
    </source>
</evidence>
<proteinExistence type="predicted"/>
<dbReference type="AlphaFoldDB" id="A0A0P9CRM7"/>
<reference evidence="2 3" key="1">
    <citation type="submission" date="2015-09" db="EMBL/GenBank/DDBJ databases">
        <title>Draft genome sequence of Kouleothrix aurantiaca JCM 19913.</title>
        <authorList>
            <person name="Hemp J."/>
        </authorList>
    </citation>
    <scope>NUCLEOTIDE SEQUENCE [LARGE SCALE GENOMIC DNA]</scope>
    <source>
        <strain evidence="2 3">COM-B</strain>
    </source>
</reference>
<feature type="non-terminal residue" evidence="2">
    <location>
        <position position="1"/>
    </location>
</feature>
<feature type="transmembrane region" description="Helical" evidence="1">
    <location>
        <begin position="85"/>
        <end position="105"/>
    </location>
</feature>
<accession>A0A0P9CRM7</accession>
<dbReference type="Proteomes" id="UP000050509">
    <property type="component" value="Unassembled WGS sequence"/>
</dbReference>
<evidence type="ECO:0008006" key="4">
    <source>
        <dbReference type="Google" id="ProtNLM"/>
    </source>
</evidence>
<feature type="transmembrane region" description="Helical" evidence="1">
    <location>
        <begin position="258"/>
        <end position="280"/>
    </location>
</feature>
<sequence>AGRRAVTAYGPVWEVFSRATAWLAGERPGAPGLNLAPEVAGEIIVTGARDAELWRLVIAFKLLGVLGFVFCGAAIWLVLRRTAPNYRWLGLFLWLWNPLALWESVAAGHNDAWMAGLIVLAVGVLLPRAVSADAPAQSKRHLLPSWLISFLVLTLGGLVKYLALLVGPLLLSAALRRQPNARARLRLVAVGGLACAALVAVAYSFFWVGSATLRNFSDRGTLFTSSWLAVLQAPLKLPGVPDALGAPNLLALVVPMDVVQPLTVGLGLGLLVAGVLWAAWRSWEAPDD</sequence>
<dbReference type="EMBL" id="LJCR01002750">
    <property type="protein sequence ID" value="KPV48318.1"/>
    <property type="molecule type" value="Genomic_DNA"/>
</dbReference>
<feature type="transmembrane region" description="Helical" evidence="1">
    <location>
        <begin position="58"/>
        <end position="79"/>
    </location>
</feature>
<comment type="caution">
    <text evidence="2">The sequence shown here is derived from an EMBL/GenBank/DDBJ whole genome shotgun (WGS) entry which is preliminary data.</text>
</comment>
<feature type="transmembrane region" description="Helical" evidence="1">
    <location>
        <begin position="150"/>
        <end position="175"/>
    </location>
</feature>
<keyword evidence="1" id="KW-1133">Transmembrane helix</keyword>
<protein>
    <recommendedName>
        <fullName evidence="4">DUF2029 domain-containing protein</fullName>
    </recommendedName>
</protein>
<dbReference type="Pfam" id="PF26314">
    <property type="entry name" value="MptA_B_family"/>
    <property type="match status" value="1"/>
</dbReference>
<feature type="transmembrane region" description="Helical" evidence="1">
    <location>
        <begin position="187"/>
        <end position="208"/>
    </location>
</feature>
<gene>
    <name evidence="2" type="ORF">SE17_38710</name>
</gene>
<evidence type="ECO:0000256" key="1">
    <source>
        <dbReference type="SAM" id="Phobius"/>
    </source>
</evidence>
<organism evidence="2 3">
    <name type="scientific">Kouleothrix aurantiaca</name>
    <dbReference type="NCBI Taxonomy" id="186479"/>
    <lineage>
        <taxon>Bacteria</taxon>
        <taxon>Bacillati</taxon>
        <taxon>Chloroflexota</taxon>
        <taxon>Chloroflexia</taxon>
        <taxon>Chloroflexales</taxon>
        <taxon>Roseiflexineae</taxon>
        <taxon>Roseiflexaceae</taxon>
        <taxon>Kouleothrix</taxon>
    </lineage>
</organism>
<keyword evidence="3" id="KW-1185">Reference proteome</keyword>